<dbReference type="EMBL" id="KN835444">
    <property type="protein sequence ID" value="KIK37544.1"/>
    <property type="molecule type" value="Genomic_DNA"/>
</dbReference>
<dbReference type="InParanoid" id="A0A0D0AHF3"/>
<gene>
    <name evidence="1" type="ORF">CY34DRAFT_810227</name>
</gene>
<keyword evidence="2" id="KW-1185">Reference proteome</keyword>
<reference evidence="1 2" key="1">
    <citation type="submission" date="2014-04" db="EMBL/GenBank/DDBJ databases">
        <authorList>
            <consortium name="DOE Joint Genome Institute"/>
            <person name="Kuo A."/>
            <person name="Ruytinx J."/>
            <person name="Rineau F."/>
            <person name="Colpaert J."/>
            <person name="Kohler A."/>
            <person name="Nagy L.G."/>
            <person name="Floudas D."/>
            <person name="Copeland A."/>
            <person name="Barry K.W."/>
            <person name="Cichocki N."/>
            <person name="Veneault-Fourrey C."/>
            <person name="LaButti K."/>
            <person name="Lindquist E.A."/>
            <person name="Lipzen A."/>
            <person name="Lundell T."/>
            <person name="Morin E."/>
            <person name="Murat C."/>
            <person name="Sun H."/>
            <person name="Tunlid A."/>
            <person name="Henrissat B."/>
            <person name="Grigoriev I.V."/>
            <person name="Hibbett D.S."/>
            <person name="Martin F."/>
            <person name="Nordberg H.P."/>
            <person name="Cantor M.N."/>
            <person name="Hua S.X."/>
        </authorList>
    </citation>
    <scope>NUCLEOTIDE SEQUENCE [LARGE SCALE GENOMIC DNA]</scope>
    <source>
        <strain evidence="1 2">UH-Slu-Lm8-n1</strain>
    </source>
</reference>
<reference evidence="2" key="2">
    <citation type="submission" date="2015-01" db="EMBL/GenBank/DDBJ databases">
        <title>Evolutionary Origins and Diversification of the Mycorrhizal Mutualists.</title>
        <authorList>
            <consortium name="DOE Joint Genome Institute"/>
            <consortium name="Mycorrhizal Genomics Consortium"/>
            <person name="Kohler A."/>
            <person name="Kuo A."/>
            <person name="Nagy L.G."/>
            <person name="Floudas D."/>
            <person name="Copeland A."/>
            <person name="Barry K.W."/>
            <person name="Cichocki N."/>
            <person name="Veneault-Fourrey C."/>
            <person name="LaButti K."/>
            <person name="Lindquist E.A."/>
            <person name="Lipzen A."/>
            <person name="Lundell T."/>
            <person name="Morin E."/>
            <person name="Murat C."/>
            <person name="Riley R."/>
            <person name="Ohm R."/>
            <person name="Sun H."/>
            <person name="Tunlid A."/>
            <person name="Henrissat B."/>
            <person name="Grigoriev I.V."/>
            <person name="Hibbett D.S."/>
            <person name="Martin F."/>
        </authorList>
    </citation>
    <scope>NUCLEOTIDE SEQUENCE [LARGE SCALE GENOMIC DNA]</scope>
    <source>
        <strain evidence="2">UH-Slu-Lm8-n1</strain>
    </source>
</reference>
<name>A0A0D0AHF3_9AGAM</name>
<dbReference type="Proteomes" id="UP000054485">
    <property type="component" value="Unassembled WGS sequence"/>
</dbReference>
<evidence type="ECO:0000313" key="1">
    <source>
        <dbReference type="EMBL" id="KIK37544.1"/>
    </source>
</evidence>
<dbReference type="HOGENOM" id="CLU_2887339_0_0_1"/>
<accession>A0A0D0AHF3</accession>
<proteinExistence type="predicted"/>
<sequence>MGCMRASELEMKGLFNVAIGMFTRTKTLFQSRLSNHSCPGSRIGSRKSAKRKLVSQSHILNFV</sequence>
<organism evidence="1 2">
    <name type="scientific">Suillus luteus UH-Slu-Lm8-n1</name>
    <dbReference type="NCBI Taxonomy" id="930992"/>
    <lineage>
        <taxon>Eukaryota</taxon>
        <taxon>Fungi</taxon>
        <taxon>Dikarya</taxon>
        <taxon>Basidiomycota</taxon>
        <taxon>Agaricomycotina</taxon>
        <taxon>Agaricomycetes</taxon>
        <taxon>Agaricomycetidae</taxon>
        <taxon>Boletales</taxon>
        <taxon>Suillineae</taxon>
        <taxon>Suillaceae</taxon>
        <taxon>Suillus</taxon>
    </lineage>
</organism>
<evidence type="ECO:0000313" key="2">
    <source>
        <dbReference type="Proteomes" id="UP000054485"/>
    </source>
</evidence>
<protein>
    <submittedName>
        <fullName evidence="1">Uncharacterized protein</fullName>
    </submittedName>
</protein>
<dbReference type="AlphaFoldDB" id="A0A0D0AHF3"/>